<evidence type="ECO:0000313" key="3">
    <source>
        <dbReference type="Proteomes" id="UP001364156"/>
    </source>
</evidence>
<gene>
    <name evidence="2" type="ORF">RZ517_15985</name>
</gene>
<dbReference type="NCBIfam" id="NF041384">
    <property type="entry name" value="YHS_seleno_dom"/>
    <property type="match status" value="1"/>
</dbReference>
<keyword evidence="1" id="KW-0732">Signal</keyword>
<reference evidence="2 3" key="1">
    <citation type="submission" date="2023-10" db="EMBL/GenBank/DDBJ databases">
        <title>Roseovarius strain S88 nov., isolated from a marine algae.</title>
        <authorList>
            <person name="Lee M.W."/>
            <person name="Lee J.K."/>
            <person name="Kim J.M."/>
            <person name="Choi D.G."/>
            <person name="Baek J.H."/>
            <person name="Bayburt H."/>
            <person name="Jung J.J."/>
            <person name="Han D.M."/>
            <person name="Jeon C.O."/>
        </authorList>
    </citation>
    <scope>NUCLEOTIDE SEQUENCE [LARGE SCALE GENOMIC DNA]</scope>
    <source>
        <strain evidence="2 3">S88</strain>
    </source>
</reference>
<evidence type="ECO:0000313" key="2">
    <source>
        <dbReference type="EMBL" id="WWR46250.1"/>
    </source>
</evidence>
<keyword evidence="3" id="KW-1185">Reference proteome</keyword>
<feature type="chain" id="PRO_5045938586" evidence="1">
    <location>
        <begin position="24"/>
        <end position="153"/>
    </location>
</feature>
<evidence type="ECO:0000256" key="1">
    <source>
        <dbReference type="SAM" id="SignalP"/>
    </source>
</evidence>
<dbReference type="Proteomes" id="UP001364156">
    <property type="component" value="Chromosome"/>
</dbReference>
<feature type="signal peptide" evidence="1">
    <location>
        <begin position="1"/>
        <end position="23"/>
    </location>
</feature>
<dbReference type="RefSeq" id="WP_338549116.1">
    <property type="nucleotide sequence ID" value="NZ_CP146069.1"/>
</dbReference>
<dbReference type="EMBL" id="CP146069">
    <property type="protein sequence ID" value="WWR46250.1"/>
    <property type="molecule type" value="Genomic_DNA"/>
</dbReference>
<proteinExistence type="predicted"/>
<organism evidence="2 3">
    <name type="scientific">Roseovarius phycicola</name>
    <dbReference type="NCBI Taxonomy" id="3080976"/>
    <lineage>
        <taxon>Bacteria</taxon>
        <taxon>Pseudomonadati</taxon>
        <taxon>Pseudomonadota</taxon>
        <taxon>Alphaproteobacteria</taxon>
        <taxon>Rhodobacterales</taxon>
        <taxon>Roseobacteraceae</taxon>
        <taxon>Roseovarius</taxon>
    </lineage>
</organism>
<name>A0ABZ2HE91_9RHOB</name>
<protein>
    <submittedName>
        <fullName evidence="2">YHS domain-containing (Seleno)protein</fullName>
    </submittedName>
</protein>
<accession>A0ABZ2HE91</accession>
<sequence>MTLSRRAILIGATAVLVARPAFAKEPRWYDSGSGYAADGADVVAYFSLDESAKGVKGVSEHSTEWNGMHWRFANAENLAAFQANPEKYAPQFGGYCSWAVSQGYTAHGDRNAWSVVNGKLYLNYNNRIRNRWLKDVPGFIAKGEANWPGIIGA</sequence>